<reference evidence="8" key="2">
    <citation type="journal article" date="2018" name="BMC Genomics">
        <title>A manually annotated Actinidia chinensis var. chinensis (kiwifruit) genome highlights the challenges associated with draft genomes and gene prediction in plants.</title>
        <authorList>
            <person name="Pilkington S.M."/>
            <person name="Crowhurst R."/>
            <person name="Hilario E."/>
            <person name="Nardozza S."/>
            <person name="Fraser L."/>
            <person name="Peng Y."/>
            <person name="Gunaseelan K."/>
            <person name="Simpson R."/>
            <person name="Tahir J."/>
            <person name="Deroles S.C."/>
            <person name="Templeton K."/>
            <person name="Luo Z."/>
            <person name="Davy M."/>
            <person name="Cheng C."/>
            <person name="McNeilage M."/>
            <person name="Scaglione D."/>
            <person name="Liu Y."/>
            <person name="Zhang Q."/>
            <person name="Datson P."/>
            <person name="De Silva N."/>
            <person name="Gardiner S.E."/>
            <person name="Bassett H."/>
            <person name="Chagne D."/>
            <person name="McCallum J."/>
            <person name="Dzierzon H."/>
            <person name="Deng C."/>
            <person name="Wang Y.Y."/>
            <person name="Barron L."/>
            <person name="Manako K."/>
            <person name="Bowen J."/>
            <person name="Foster T.M."/>
            <person name="Erridge Z.A."/>
            <person name="Tiffin H."/>
            <person name="Waite C.N."/>
            <person name="Davies K.M."/>
            <person name="Grierson E.P."/>
            <person name="Laing W.A."/>
            <person name="Kirk R."/>
            <person name="Chen X."/>
            <person name="Wood M."/>
            <person name="Montefiori M."/>
            <person name="Brummell D.A."/>
            <person name="Schwinn K.E."/>
            <person name="Catanach A."/>
            <person name="Fullerton C."/>
            <person name="Li D."/>
            <person name="Meiyalaghan S."/>
            <person name="Nieuwenhuizen N."/>
            <person name="Read N."/>
            <person name="Prakash R."/>
            <person name="Hunter D."/>
            <person name="Zhang H."/>
            <person name="McKenzie M."/>
            <person name="Knabel M."/>
            <person name="Harris A."/>
            <person name="Allan A.C."/>
            <person name="Gleave A."/>
            <person name="Chen A."/>
            <person name="Janssen B.J."/>
            <person name="Plunkett B."/>
            <person name="Ampomah-Dwamena C."/>
            <person name="Voogd C."/>
            <person name="Leif D."/>
            <person name="Lafferty D."/>
            <person name="Souleyre E.J.F."/>
            <person name="Varkonyi-Gasic E."/>
            <person name="Gambi F."/>
            <person name="Hanley J."/>
            <person name="Yao J.L."/>
            <person name="Cheung J."/>
            <person name="David K.M."/>
            <person name="Warren B."/>
            <person name="Marsh K."/>
            <person name="Snowden K.C."/>
            <person name="Lin-Wang K."/>
            <person name="Brian L."/>
            <person name="Martinez-Sanchez M."/>
            <person name="Wang M."/>
            <person name="Ileperuma N."/>
            <person name="Macnee N."/>
            <person name="Campin R."/>
            <person name="McAtee P."/>
            <person name="Drummond R.S.M."/>
            <person name="Espley R.V."/>
            <person name="Ireland H.S."/>
            <person name="Wu R."/>
            <person name="Atkinson R.G."/>
            <person name="Karunairetnam S."/>
            <person name="Bulley S."/>
            <person name="Chunkath S."/>
            <person name="Hanley Z."/>
            <person name="Storey R."/>
            <person name="Thrimawithana A.H."/>
            <person name="Thomson S."/>
            <person name="David C."/>
            <person name="Testolin R."/>
            <person name="Huang H."/>
            <person name="Hellens R.P."/>
            <person name="Schaffer R.J."/>
        </authorList>
    </citation>
    <scope>NUCLEOTIDE SEQUENCE [LARGE SCALE GENOMIC DNA]</scope>
    <source>
        <strain evidence="8">cv. Red5</strain>
    </source>
</reference>
<protein>
    <submittedName>
        <fullName evidence="7">Agamous-like MADS-box protein</fullName>
    </submittedName>
</protein>
<dbReference type="PANTHER" id="PTHR11945">
    <property type="entry name" value="MADS BOX PROTEIN"/>
    <property type="match status" value="1"/>
</dbReference>
<dbReference type="EMBL" id="NKQK01000007">
    <property type="protein sequence ID" value="PSS27004.1"/>
    <property type="molecule type" value="Genomic_DNA"/>
</dbReference>
<dbReference type="FunCoup" id="A0A2R6REK4">
    <property type="interactions" value="45"/>
</dbReference>
<dbReference type="OMA" id="ARMEMIT"/>
<reference evidence="7 8" key="1">
    <citation type="submission" date="2017-07" db="EMBL/GenBank/DDBJ databases">
        <title>An improved, manually edited Actinidia chinensis var. chinensis (kiwifruit) genome highlights the challenges associated with draft genomes and gene prediction in plants.</title>
        <authorList>
            <person name="Pilkington S."/>
            <person name="Crowhurst R."/>
            <person name="Hilario E."/>
            <person name="Nardozza S."/>
            <person name="Fraser L."/>
            <person name="Peng Y."/>
            <person name="Gunaseelan K."/>
            <person name="Simpson R."/>
            <person name="Tahir J."/>
            <person name="Deroles S."/>
            <person name="Templeton K."/>
            <person name="Luo Z."/>
            <person name="Davy M."/>
            <person name="Cheng C."/>
            <person name="Mcneilage M."/>
            <person name="Scaglione D."/>
            <person name="Liu Y."/>
            <person name="Zhang Q."/>
            <person name="Datson P."/>
            <person name="De Silva N."/>
            <person name="Gardiner S."/>
            <person name="Bassett H."/>
            <person name="Chagne D."/>
            <person name="Mccallum J."/>
            <person name="Dzierzon H."/>
            <person name="Deng C."/>
            <person name="Wang Y.-Y."/>
            <person name="Barron N."/>
            <person name="Manako K."/>
            <person name="Bowen J."/>
            <person name="Foster T."/>
            <person name="Erridge Z."/>
            <person name="Tiffin H."/>
            <person name="Waite C."/>
            <person name="Davies K."/>
            <person name="Grierson E."/>
            <person name="Laing W."/>
            <person name="Kirk R."/>
            <person name="Chen X."/>
            <person name="Wood M."/>
            <person name="Montefiori M."/>
            <person name="Brummell D."/>
            <person name="Schwinn K."/>
            <person name="Catanach A."/>
            <person name="Fullerton C."/>
            <person name="Li D."/>
            <person name="Meiyalaghan S."/>
            <person name="Nieuwenhuizen N."/>
            <person name="Read N."/>
            <person name="Prakash R."/>
            <person name="Hunter D."/>
            <person name="Zhang H."/>
            <person name="Mckenzie M."/>
            <person name="Knabel M."/>
            <person name="Harris A."/>
            <person name="Allan A."/>
            <person name="Chen A."/>
            <person name="Janssen B."/>
            <person name="Plunkett B."/>
            <person name="Dwamena C."/>
            <person name="Voogd C."/>
            <person name="Leif D."/>
            <person name="Lafferty D."/>
            <person name="Souleyre E."/>
            <person name="Varkonyi-Gasic E."/>
            <person name="Gambi F."/>
            <person name="Hanley J."/>
            <person name="Yao J.-L."/>
            <person name="Cheung J."/>
            <person name="David K."/>
            <person name="Warren B."/>
            <person name="Marsh K."/>
            <person name="Snowden K."/>
            <person name="Lin-Wang K."/>
            <person name="Brian L."/>
            <person name="Martinez-Sanchez M."/>
            <person name="Wang M."/>
            <person name="Ileperuma N."/>
            <person name="Macnee N."/>
            <person name="Campin R."/>
            <person name="Mcatee P."/>
            <person name="Drummond R."/>
            <person name="Espley R."/>
            <person name="Ireland H."/>
            <person name="Wu R."/>
            <person name="Atkinson R."/>
            <person name="Karunairetnam S."/>
            <person name="Bulley S."/>
            <person name="Chunkath S."/>
            <person name="Hanley Z."/>
            <person name="Storey R."/>
            <person name="Thrimawithana A."/>
            <person name="Thomson S."/>
            <person name="David C."/>
            <person name="Testolin R."/>
        </authorList>
    </citation>
    <scope>NUCLEOTIDE SEQUENCE [LARGE SCALE GENOMIC DNA]</scope>
    <source>
        <strain evidence="8">cv. Red5</strain>
        <tissue evidence="7">Young leaf</tissue>
    </source>
</reference>
<evidence type="ECO:0000256" key="3">
    <source>
        <dbReference type="ARBA" id="ARBA00023125"/>
    </source>
</evidence>
<name>A0A2R6REK4_ACTCC</name>
<dbReference type="GO" id="GO:0000978">
    <property type="term" value="F:RNA polymerase II cis-regulatory region sequence-specific DNA binding"/>
    <property type="evidence" value="ECO:0007669"/>
    <property type="project" value="TreeGrafter"/>
</dbReference>
<dbReference type="GO" id="GO:0000981">
    <property type="term" value="F:DNA-binding transcription factor activity, RNA polymerase II-specific"/>
    <property type="evidence" value="ECO:0007669"/>
    <property type="project" value="TreeGrafter"/>
</dbReference>
<dbReference type="InParanoid" id="A0A2R6REK4"/>
<dbReference type="SUPFAM" id="SSF55455">
    <property type="entry name" value="SRF-like"/>
    <property type="match status" value="1"/>
</dbReference>
<dbReference type="PRINTS" id="PR00404">
    <property type="entry name" value="MADSDOMAIN"/>
</dbReference>
<comment type="caution">
    <text evidence="7">The sequence shown here is derived from an EMBL/GenBank/DDBJ whole genome shotgun (WGS) entry which is preliminary data.</text>
</comment>
<keyword evidence="3" id="KW-0238">DNA-binding</keyword>
<keyword evidence="5" id="KW-0539">Nucleus</keyword>
<organism evidence="7 8">
    <name type="scientific">Actinidia chinensis var. chinensis</name>
    <name type="common">Chinese soft-hair kiwi</name>
    <dbReference type="NCBI Taxonomy" id="1590841"/>
    <lineage>
        <taxon>Eukaryota</taxon>
        <taxon>Viridiplantae</taxon>
        <taxon>Streptophyta</taxon>
        <taxon>Embryophyta</taxon>
        <taxon>Tracheophyta</taxon>
        <taxon>Spermatophyta</taxon>
        <taxon>Magnoliopsida</taxon>
        <taxon>eudicotyledons</taxon>
        <taxon>Gunneridae</taxon>
        <taxon>Pentapetalae</taxon>
        <taxon>asterids</taxon>
        <taxon>Ericales</taxon>
        <taxon>Actinidiaceae</taxon>
        <taxon>Actinidia</taxon>
    </lineage>
</organism>
<accession>A0A2R6REK4</accession>
<dbReference type="Proteomes" id="UP000241394">
    <property type="component" value="Chromosome LG7"/>
</dbReference>
<evidence type="ECO:0000256" key="5">
    <source>
        <dbReference type="ARBA" id="ARBA00023242"/>
    </source>
</evidence>
<evidence type="ECO:0000313" key="7">
    <source>
        <dbReference type="EMBL" id="PSS27004.1"/>
    </source>
</evidence>
<evidence type="ECO:0000256" key="2">
    <source>
        <dbReference type="ARBA" id="ARBA00023015"/>
    </source>
</evidence>
<dbReference type="Pfam" id="PF00319">
    <property type="entry name" value="SRF-TF"/>
    <property type="match status" value="1"/>
</dbReference>
<dbReference type="SMART" id="SM00432">
    <property type="entry name" value="MADS"/>
    <property type="match status" value="1"/>
</dbReference>
<dbReference type="PROSITE" id="PS50066">
    <property type="entry name" value="MADS_BOX_2"/>
    <property type="match status" value="1"/>
</dbReference>
<dbReference type="GO" id="GO:0005634">
    <property type="term" value="C:nucleus"/>
    <property type="evidence" value="ECO:0007669"/>
    <property type="project" value="UniProtKB-SubCell"/>
</dbReference>
<dbReference type="Gramene" id="PSS27004">
    <property type="protein sequence ID" value="PSS27004"/>
    <property type="gene ID" value="CEY00_Acc08300"/>
</dbReference>
<keyword evidence="8" id="KW-1185">Reference proteome</keyword>
<dbReference type="InterPro" id="IPR002100">
    <property type="entry name" value="TF_MADSbox"/>
</dbReference>
<proteinExistence type="predicted"/>
<evidence type="ECO:0000259" key="6">
    <source>
        <dbReference type="PROSITE" id="PS50066"/>
    </source>
</evidence>
<gene>
    <name evidence="7" type="ORF">CEY00_Acc08300</name>
</gene>
<dbReference type="AlphaFoldDB" id="A0A2R6REK4"/>
<feature type="domain" description="MADS-box" evidence="6">
    <location>
        <begin position="1"/>
        <end position="49"/>
    </location>
</feature>
<dbReference type="OrthoDB" id="601557at2759"/>
<dbReference type="PANTHER" id="PTHR11945:SF176">
    <property type="entry name" value="MADS-BOX TRANSCRIPTION FACTOR FAMILY PROTEIN"/>
    <property type="match status" value="1"/>
</dbReference>
<evidence type="ECO:0000256" key="4">
    <source>
        <dbReference type="ARBA" id="ARBA00023163"/>
    </source>
</evidence>
<dbReference type="Gene3D" id="3.40.1810.10">
    <property type="entry name" value="Transcription factor, MADS-box"/>
    <property type="match status" value="1"/>
</dbReference>
<keyword evidence="2" id="KW-0805">Transcription regulation</keyword>
<dbReference type="InterPro" id="IPR036879">
    <property type="entry name" value="TF_MADSbox_sf"/>
</dbReference>
<evidence type="ECO:0000313" key="8">
    <source>
        <dbReference type="Proteomes" id="UP000241394"/>
    </source>
</evidence>
<dbReference type="STRING" id="1590841.A0A2R6REK4"/>
<keyword evidence="4" id="KW-0804">Transcription</keyword>
<sequence>MGRAKQRMELISNEKARYVTFQKRKKGLKKKTYELKTLCDVDVCVIIYGPQMDDHPSEAEIWPPNPDTIQHLIDAYRHQSNEDRIKRSLNLSNFFEDRNQKMEHALVKLRQRNNEATYSTWDDRYNDLSKEQLRDLEGMLDEKLQSAKARVAFMKGTHNAFTSQNHSCVGLFGTVSTQLEPQPISLLNQNEVDIPIHYHFNQIHQGLQLDAKAMEYSMKMISMNNNYYTELGGVSNSTFLGNPLVCYDPMMPGMLENRVVNNPSSPMGYYNPSIQTMSPYLQYLKMESASASSSVHTSHMDKYSEARDFR</sequence>
<comment type="subcellular location">
    <subcellularLocation>
        <location evidence="1">Nucleus</location>
    </subcellularLocation>
</comment>
<dbReference type="GO" id="GO:0046983">
    <property type="term" value="F:protein dimerization activity"/>
    <property type="evidence" value="ECO:0007669"/>
    <property type="project" value="InterPro"/>
</dbReference>
<evidence type="ECO:0000256" key="1">
    <source>
        <dbReference type="ARBA" id="ARBA00004123"/>
    </source>
</evidence>